<dbReference type="SUPFAM" id="SSF54909">
    <property type="entry name" value="Dimeric alpha+beta barrel"/>
    <property type="match status" value="1"/>
</dbReference>
<dbReference type="InterPro" id="IPR050744">
    <property type="entry name" value="AI-2_Isomerase_LsrG"/>
</dbReference>
<accession>A0AAU7CXJ7</accession>
<keyword evidence="2" id="KW-0560">Oxidoreductase</keyword>
<dbReference type="AlphaFoldDB" id="A0AAU7CXJ7"/>
<dbReference type="PANTHER" id="PTHR33336">
    <property type="entry name" value="QUINOL MONOOXYGENASE YGIN-RELATED"/>
    <property type="match status" value="1"/>
</dbReference>
<dbReference type="InterPro" id="IPR007138">
    <property type="entry name" value="ABM_dom"/>
</dbReference>
<organism evidence="2">
    <name type="scientific">Edaphobacter paludis</name>
    <dbReference type="NCBI Taxonomy" id="3035702"/>
    <lineage>
        <taxon>Bacteria</taxon>
        <taxon>Pseudomonadati</taxon>
        <taxon>Acidobacteriota</taxon>
        <taxon>Terriglobia</taxon>
        <taxon>Terriglobales</taxon>
        <taxon>Acidobacteriaceae</taxon>
        <taxon>Edaphobacter</taxon>
    </lineage>
</organism>
<evidence type="ECO:0000259" key="1">
    <source>
        <dbReference type="PROSITE" id="PS51725"/>
    </source>
</evidence>
<sequence length="95" mass="11049">MLSFTVRMTFAQEEHAEIAEMLRHLTVASRQEPGCVNYVAHFIEGDLCTVLIYEQFRDEAALDHHRNAPHFHQYAIGGLYQRMRDRQVENLTAVC</sequence>
<dbReference type="GO" id="GO:0004497">
    <property type="term" value="F:monooxygenase activity"/>
    <property type="evidence" value="ECO:0007669"/>
    <property type="project" value="UniProtKB-KW"/>
</dbReference>
<name>A0AAU7CXJ7_9BACT</name>
<reference evidence="2" key="1">
    <citation type="submission" date="2023-03" db="EMBL/GenBank/DDBJ databases">
        <title>Edaphobacter sp.</title>
        <authorList>
            <person name="Huber K.J."/>
            <person name="Papendorf J."/>
            <person name="Pilke C."/>
            <person name="Bunk B."/>
            <person name="Sproeer C."/>
            <person name="Pester M."/>
        </authorList>
    </citation>
    <scope>NUCLEOTIDE SEQUENCE</scope>
    <source>
        <strain evidence="2">DSM 109919</strain>
        <strain evidence="3">DSM 109920</strain>
    </source>
</reference>
<dbReference type="InterPro" id="IPR011008">
    <property type="entry name" value="Dimeric_a/b-barrel"/>
</dbReference>
<protein>
    <submittedName>
        <fullName evidence="2">Quinol monooxygenase</fullName>
        <ecNumber evidence="2">1.-.-.-</ecNumber>
    </submittedName>
</protein>
<dbReference type="Gene3D" id="3.30.70.100">
    <property type="match status" value="1"/>
</dbReference>
<proteinExistence type="predicted"/>
<dbReference type="Pfam" id="PF03992">
    <property type="entry name" value="ABM"/>
    <property type="match status" value="1"/>
</dbReference>
<dbReference type="PROSITE" id="PS51725">
    <property type="entry name" value="ABM"/>
    <property type="match status" value="1"/>
</dbReference>
<feature type="domain" description="ABM" evidence="1">
    <location>
        <begin position="2"/>
        <end position="91"/>
    </location>
</feature>
<evidence type="ECO:0000313" key="2">
    <source>
        <dbReference type="EMBL" id="XBH09714.1"/>
    </source>
</evidence>
<dbReference type="KEGG" id="epl:P4G45_14655"/>
<evidence type="ECO:0000313" key="3">
    <source>
        <dbReference type="EMBL" id="XBH13100.1"/>
    </source>
</evidence>
<keyword evidence="2" id="KW-0503">Monooxygenase</keyword>
<dbReference type="EC" id="1.-.-.-" evidence="2"/>
<dbReference type="PANTHER" id="PTHR33336:SF3">
    <property type="entry name" value="ABM DOMAIN-CONTAINING PROTEIN"/>
    <property type="match status" value="1"/>
</dbReference>
<gene>
    <name evidence="2" type="ORF">P4G45_14655</name>
    <name evidence="3" type="ORF">P8936_15610</name>
</gene>
<dbReference type="EMBL" id="CP121194">
    <property type="protein sequence ID" value="XBH09714.1"/>
    <property type="molecule type" value="Genomic_DNA"/>
</dbReference>
<dbReference type="RefSeq" id="WP_348267221.1">
    <property type="nucleotide sequence ID" value="NZ_CP121194.1"/>
</dbReference>
<dbReference type="EMBL" id="CP121195">
    <property type="protein sequence ID" value="XBH13100.1"/>
    <property type="molecule type" value="Genomic_DNA"/>
</dbReference>
<accession>A0AAU7D7N6</accession>